<proteinExistence type="predicted"/>
<gene>
    <name evidence="2" type="ORF">G443_004099</name>
</gene>
<organism evidence="2 3">
    <name type="scientific">Actinoalloteichus caeruleus DSM 43889</name>
    <dbReference type="NCBI Taxonomy" id="1120930"/>
    <lineage>
        <taxon>Bacteria</taxon>
        <taxon>Bacillati</taxon>
        <taxon>Actinomycetota</taxon>
        <taxon>Actinomycetes</taxon>
        <taxon>Pseudonocardiales</taxon>
        <taxon>Pseudonocardiaceae</taxon>
        <taxon>Actinoalloteichus</taxon>
        <taxon>Actinoalloteichus cyanogriseus</taxon>
    </lineage>
</organism>
<reference evidence="2 3" key="1">
    <citation type="submission" date="2013-07" db="EMBL/GenBank/DDBJ databases">
        <authorList>
            <consortium name="DOE Joint Genome Institute"/>
            <person name="Reeve W."/>
            <person name="Huntemann M."/>
            <person name="Han J."/>
            <person name="Chen A."/>
            <person name="Kyrpides N."/>
            <person name="Mavromatis K."/>
            <person name="Markowitz V."/>
            <person name="Palaniappan K."/>
            <person name="Ivanova N."/>
            <person name="Schaumberg A."/>
            <person name="Pati A."/>
            <person name="Liolios K."/>
            <person name="Nordberg H.P."/>
            <person name="Cantor M.N."/>
            <person name="Hua S.X."/>
            <person name="Woyke T."/>
        </authorList>
    </citation>
    <scope>NUCLEOTIDE SEQUENCE [LARGE SCALE GENOMIC DNA]</scope>
    <source>
        <strain evidence="2 3">DSM 43889</strain>
    </source>
</reference>
<evidence type="ECO:0000313" key="3">
    <source>
        <dbReference type="Proteomes" id="UP000791080"/>
    </source>
</evidence>
<evidence type="ECO:0000313" key="2">
    <source>
        <dbReference type="EMBL" id="MCP2333829.1"/>
    </source>
</evidence>
<evidence type="ECO:0000256" key="1">
    <source>
        <dbReference type="SAM" id="Phobius"/>
    </source>
</evidence>
<name>A0ABT1JNI8_ACTCY</name>
<keyword evidence="1" id="KW-0472">Membrane</keyword>
<feature type="transmembrane region" description="Helical" evidence="1">
    <location>
        <begin position="59"/>
        <end position="82"/>
    </location>
</feature>
<feature type="transmembrane region" description="Helical" evidence="1">
    <location>
        <begin position="36"/>
        <end position="52"/>
    </location>
</feature>
<comment type="caution">
    <text evidence="2">The sequence shown here is derived from an EMBL/GenBank/DDBJ whole genome shotgun (WGS) entry which is preliminary data.</text>
</comment>
<reference evidence="2 3" key="2">
    <citation type="submission" date="2022-06" db="EMBL/GenBank/DDBJ databases">
        <title>Genomic Encyclopedia of Type Strains, Phase I: the one thousand microbial genomes (KMG-I) project.</title>
        <authorList>
            <person name="Kyrpides N."/>
        </authorList>
    </citation>
    <scope>NUCLEOTIDE SEQUENCE [LARGE SCALE GENOMIC DNA]</scope>
    <source>
        <strain evidence="2 3">DSM 43889</strain>
    </source>
</reference>
<sequence>MSDARPRSDSDLGLFVGGAVSAFAALVTLIASFPLAPVPALVAMAFGAVGLRRGTRRGFSLLVLITGTAVVVLSIVGMLTLLSATEGIESHVVTVVDE</sequence>
<protein>
    <recommendedName>
        <fullName evidence="4">DUF4190 domain-containing protein</fullName>
    </recommendedName>
</protein>
<accession>A0ABT1JNI8</accession>
<dbReference type="Proteomes" id="UP000791080">
    <property type="component" value="Unassembled WGS sequence"/>
</dbReference>
<dbReference type="RefSeq" id="WP_026419075.1">
    <property type="nucleotide sequence ID" value="NZ_AUBJ02000001.1"/>
</dbReference>
<keyword evidence="3" id="KW-1185">Reference proteome</keyword>
<dbReference type="EMBL" id="AUBJ02000001">
    <property type="protein sequence ID" value="MCP2333829.1"/>
    <property type="molecule type" value="Genomic_DNA"/>
</dbReference>
<evidence type="ECO:0008006" key="4">
    <source>
        <dbReference type="Google" id="ProtNLM"/>
    </source>
</evidence>
<feature type="transmembrane region" description="Helical" evidence="1">
    <location>
        <begin position="12"/>
        <end position="30"/>
    </location>
</feature>
<keyword evidence="1" id="KW-0812">Transmembrane</keyword>
<keyword evidence="1" id="KW-1133">Transmembrane helix</keyword>